<name>C6XBV6_METGS</name>
<evidence type="ECO:0000313" key="10">
    <source>
        <dbReference type="Proteomes" id="UP000002743"/>
    </source>
</evidence>
<evidence type="ECO:0000256" key="3">
    <source>
        <dbReference type="ARBA" id="ARBA00022475"/>
    </source>
</evidence>
<comment type="subcellular location">
    <subcellularLocation>
        <location evidence="7">Cell inner membrane</location>
        <topology evidence="7">Multi-pass membrane protein</topology>
    </subcellularLocation>
    <subcellularLocation>
        <location evidence="1">Cell membrane</location>
        <topology evidence="1">Multi-pass membrane protein</topology>
    </subcellularLocation>
</comment>
<reference evidence="9 10" key="2">
    <citation type="journal article" date="2011" name="J. Bacteriol.">
        <title>Genomes of three methylotrophs from a single niche uncover genetic and metabolic divergence of Methylophilaceae.</title>
        <authorList>
            <person name="Lapidus A."/>
            <person name="Clum A."/>
            <person name="Labutti K."/>
            <person name="Kaluzhnaya M.G."/>
            <person name="Lim S."/>
            <person name="Beck D.A."/>
            <person name="Glavina Del Rio T."/>
            <person name="Nolan M."/>
            <person name="Mavromatis K."/>
            <person name="Huntemann M."/>
            <person name="Lucas S."/>
            <person name="Lidstrom M.E."/>
            <person name="Ivanova N."/>
            <person name="Chistoserdova L."/>
        </authorList>
    </citation>
    <scope>NUCLEOTIDE SEQUENCE [LARGE SCALE GENOMIC DNA]</scope>
    <source>
        <strain evidence="9 10">SIP3-4</strain>
    </source>
</reference>
<dbReference type="Proteomes" id="UP000002743">
    <property type="component" value="Chromosome"/>
</dbReference>
<dbReference type="InterPro" id="IPR049177">
    <property type="entry name" value="MgtC_SapB_SrpB_YhiD_N"/>
</dbReference>
<keyword evidence="10" id="KW-1185">Reference proteome</keyword>
<evidence type="ECO:0000256" key="6">
    <source>
        <dbReference type="ARBA" id="ARBA00023136"/>
    </source>
</evidence>
<evidence type="ECO:0000256" key="4">
    <source>
        <dbReference type="ARBA" id="ARBA00022692"/>
    </source>
</evidence>
<comment type="similarity">
    <text evidence="2 7">Belongs to the MgtC/SapB family.</text>
</comment>
<keyword evidence="4 7" id="KW-0812">Transmembrane</keyword>
<keyword evidence="7" id="KW-0997">Cell inner membrane</keyword>
<dbReference type="EMBL" id="CP001674">
    <property type="protein sequence ID" value="ACT50031.1"/>
    <property type="molecule type" value="Genomic_DNA"/>
</dbReference>
<proteinExistence type="inferred from homology"/>
<organism evidence="9 10">
    <name type="scientific">Methylovorus glucosotrophus (strain SIP3-4)</name>
    <dbReference type="NCBI Taxonomy" id="582744"/>
    <lineage>
        <taxon>Bacteria</taxon>
        <taxon>Pseudomonadati</taxon>
        <taxon>Pseudomonadota</taxon>
        <taxon>Betaproteobacteria</taxon>
        <taxon>Nitrosomonadales</taxon>
        <taxon>Methylophilaceae</taxon>
        <taxon>Methylovorus</taxon>
    </lineage>
</organism>
<dbReference type="AlphaFoldDB" id="C6XBV6"/>
<gene>
    <name evidence="9" type="ordered locus">Msip34_0783</name>
</gene>
<dbReference type="eggNOG" id="COG1285">
    <property type="taxonomic scope" value="Bacteria"/>
</dbReference>
<evidence type="ECO:0000256" key="2">
    <source>
        <dbReference type="ARBA" id="ARBA00009298"/>
    </source>
</evidence>
<dbReference type="HOGENOM" id="CLU_079292_1_1_4"/>
<dbReference type="OrthoDB" id="9811198at2"/>
<feature type="transmembrane region" description="Helical" evidence="7">
    <location>
        <begin position="137"/>
        <end position="155"/>
    </location>
</feature>
<feature type="transmembrane region" description="Helical" evidence="7">
    <location>
        <begin position="57"/>
        <end position="76"/>
    </location>
</feature>
<dbReference type="PRINTS" id="PR01837">
    <property type="entry name" value="MGTCSAPBPROT"/>
</dbReference>
<dbReference type="RefSeq" id="WP_015829600.1">
    <property type="nucleotide sequence ID" value="NC_012969.1"/>
</dbReference>
<reference evidence="10" key="1">
    <citation type="submission" date="2009-07" db="EMBL/GenBank/DDBJ databases">
        <title>Complete sequence of chromosome of Methylovorus sp. SIP3-4.</title>
        <authorList>
            <person name="Lucas S."/>
            <person name="Copeland A."/>
            <person name="Lapidus A."/>
            <person name="Glavina del Rio T."/>
            <person name="Tice H."/>
            <person name="Bruce D."/>
            <person name="Goodwin L."/>
            <person name="Pitluck S."/>
            <person name="Clum A."/>
            <person name="Larimer F."/>
            <person name="Land M."/>
            <person name="Hauser L."/>
            <person name="Kyrpides N."/>
            <person name="Mikhailova N."/>
            <person name="Kayluzhnaya M."/>
            <person name="Chistoserdova L."/>
        </authorList>
    </citation>
    <scope>NUCLEOTIDE SEQUENCE [LARGE SCALE GENOMIC DNA]</scope>
    <source>
        <strain evidence="10">SIP3-4</strain>
    </source>
</reference>
<feature type="domain" description="MgtC/SapB/SrpB/YhiD N-terminal" evidence="8">
    <location>
        <begin position="32"/>
        <end position="155"/>
    </location>
</feature>
<dbReference type="PANTHER" id="PTHR33778">
    <property type="entry name" value="PROTEIN MGTC"/>
    <property type="match status" value="1"/>
</dbReference>
<accession>C6XBV6</accession>
<dbReference type="KEGG" id="mei:Msip34_0783"/>
<dbReference type="GO" id="GO:0005886">
    <property type="term" value="C:plasma membrane"/>
    <property type="evidence" value="ECO:0007669"/>
    <property type="project" value="UniProtKB-SubCell"/>
</dbReference>
<keyword evidence="3" id="KW-1003">Cell membrane</keyword>
<dbReference type="Pfam" id="PF02308">
    <property type="entry name" value="MgtC"/>
    <property type="match status" value="1"/>
</dbReference>
<evidence type="ECO:0000256" key="7">
    <source>
        <dbReference type="RuleBase" id="RU365041"/>
    </source>
</evidence>
<evidence type="ECO:0000256" key="5">
    <source>
        <dbReference type="ARBA" id="ARBA00022989"/>
    </source>
</evidence>
<feature type="transmembrane region" description="Helical" evidence="7">
    <location>
        <begin position="82"/>
        <end position="101"/>
    </location>
</feature>
<dbReference type="InterPro" id="IPR003416">
    <property type="entry name" value="MgtC/SapB/SrpB/YhiD_fam"/>
</dbReference>
<feature type="transmembrane region" description="Helical" evidence="7">
    <location>
        <begin position="113"/>
        <end position="131"/>
    </location>
</feature>
<dbReference type="PANTHER" id="PTHR33778:SF1">
    <property type="entry name" value="MAGNESIUM TRANSPORTER YHID-RELATED"/>
    <property type="match status" value="1"/>
</dbReference>
<evidence type="ECO:0000259" key="8">
    <source>
        <dbReference type="Pfam" id="PF02308"/>
    </source>
</evidence>
<keyword evidence="6 7" id="KW-0472">Membrane</keyword>
<protein>
    <recommendedName>
        <fullName evidence="7">Protein MgtC</fullName>
    </recommendedName>
</protein>
<evidence type="ECO:0000256" key="1">
    <source>
        <dbReference type="ARBA" id="ARBA00004651"/>
    </source>
</evidence>
<evidence type="ECO:0000313" key="9">
    <source>
        <dbReference type="EMBL" id="ACT50031.1"/>
    </source>
</evidence>
<feature type="transmembrane region" description="Helical" evidence="7">
    <location>
        <begin position="28"/>
        <end position="45"/>
    </location>
</feature>
<sequence length="172" mass="17996">MDSLLHEVMNTIMAEFSDLPNGAEVTRVVLRLGIAAMLGGLLGYEREFRGKAAGMRTHMLVALGAAMFVLVPIQAGLTDAEISRVVQGVIAGVGFLCAGTIIKHGHDGEVHGLTTAAGLWMTAAIGVAAGLGRESTAILSAILAYAILHIVPKLAHQYHQAQEGSKQDTEGQ</sequence>
<keyword evidence="5 7" id="KW-1133">Transmembrane helix</keyword>
<dbReference type="STRING" id="582744.Msip34_0783"/>